<evidence type="ECO:0000256" key="1">
    <source>
        <dbReference type="ARBA" id="ARBA00000900"/>
    </source>
</evidence>
<feature type="region of interest" description="Disordered" evidence="17">
    <location>
        <begin position="411"/>
        <end position="443"/>
    </location>
</feature>
<feature type="transmembrane region" description="Helical" evidence="18">
    <location>
        <begin position="99"/>
        <end position="118"/>
    </location>
</feature>
<feature type="transmembrane region" description="Helical" evidence="18">
    <location>
        <begin position="257"/>
        <end position="276"/>
    </location>
</feature>
<reference evidence="22" key="1">
    <citation type="submission" date="2019-12" db="EMBL/GenBank/DDBJ databases">
        <authorList>
            <person name="Scholes J."/>
        </authorList>
    </citation>
    <scope>NUCLEOTIDE SEQUENCE</scope>
</reference>
<keyword evidence="10" id="KW-0833">Ubl conjugation pathway</keyword>
<name>A0A9N7MQM6_STRHE</name>
<evidence type="ECO:0000256" key="10">
    <source>
        <dbReference type="ARBA" id="ARBA00022786"/>
    </source>
</evidence>
<comment type="subcellular location">
    <subcellularLocation>
        <location evidence="2">Membrane</location>
        <topology evidence="2">Multi-pass membrane protein</topology>
    </subcellularLocation>
</comment>
<sequence length="1040" mass="116426">MGVNTLFISVACTALSLVGLQYWTDVSLEKHKSSGLVVDEFLNLEDVSHALELLLGSYTTLVLVACFATNVAVLTILGLKTIFFSELYTSEIRKMLERLINYIIYKGTFLPLVVPPTIFQAGLWSTWLAVLCFLKMFQALARDRLERLNVSPSATPWTYFRVYSALLFVLSGDLLWILLCLIIYNETSSPMFLLLFFEPSSIAFETLQAIVVHGFQLLEIWFHHSAGDSESCRLSKILDISPAGFLGEWKGILIRNLGFFLDMMTMLMAIAHYLHIWFLHGMAFHLVDAVLFLNIRAILSAIVRRAKGFIKLRGALGTLHGALPDATSEELRVYDDECAICREPMAKAKKLSCKHLFHLACLRSWLDQGLAESYSCPTCRKPLFAGRPENGASTRAAEIPRDEQLARSLSTGLDRPNLPGHNPHPGVFPSQSQNPERVSGIDSSWLSLDGAGPSRLSRVQMVVRQLAAVGETYDQTVLEDAAWSLFPPDPSQAGTSRSAATPAASPLHYPRGAAGLHVRSTSQTVNGSLANIMAMAETVREVLPHIPDDLIFQDLQRTNSVAVTVNNLLQISISLGDEGSCFSKLLFSTLVMEIKSRRSSTKPSRRISGGRQETMAVPMDRISALPDDVICHILSFLSTRRCVQTSILARRWRSLWAHSPILDFDFTGELLDYWNNMVEIINTVMFLHKGQNISTFRLANEDICGLSQDEIDAWIVTLISSLISCNVRNLYIWLDVKMPLCLFSCGTLVDLSLSCCCCDFPLTTTVYLPSLKRLQLDSVEFECDECFTRLVSGCRVLEELSLLSDTVLSCFVSSPSLIRLKLSTDCDIDSETVLRVKIDTPALRFLELRDIRSEEISAEGFASLVEANIYMNLVEPIEDVVSYSHSVMGLVNKLCNVTCLNLSTRTMEVPDSAFRALVVKFPNLTKLDFSADVRFIPFLLENADNLETITFGSLYGDQERWIEPKKVAPCLVSHLRTVRVTYFSFTALQFKMVRYIIRNAKVLRRMEIQTRHCTLKEKHEAIKKISLSERGSEACQVVIL</sequence>
<proteinExistence type="predicted"/>
<dbReference type="CDD" id="cd22160">
    <property type="entry name" value="F-box_AtFBL13-like"/>
    <property type="match status" value="1"/>
</dbReference>
<dbReference type="PROSITE" id="PS51140">
    <property type="entry name" value="CUE"/>
    <property type="match status" value="1"/>
</dbReference>
<dbReference type="EC" id="2.3.2.27" evidence="4"/>
<evidence type="ECO:0000256" key="14">
    <source>
        <dbReference type="ARBA" id="ARBA00023136"/>
    </source>
</evidence>
<evidence type="ECO:0000256" key="7">
    <source>
        <dbReference type="ARBA" id="ARBA00022692"/>
    </source>
</evidence>
<keyword evidence="9 16" id="KW-0863">Zinc-finger</keyword>
<evidence type="ECO:0000256" key="9">
    <source>
        <dbReference type="ARBA" id="ARBA00022771"/>
    </source>
</evidence>
<dbReference type="Gene3D" id="3.30.40.10">
    <property type="entry name" value="Zinc/RING finger domain, C3HC4 (zinc finger)"/>
    <property type="match status" value="1"/>
</dbReference>
<dbReference type="GO" id="GO:0009626">
    <property type="term" value="P:plant-type hypersensitive response"/>
    <property type="evidence" value="ECO:0007669"/>
    <property type="project" value="UniProtKB-KW"/>
</dbReference>
<dbReference type="GO" id="GO:0034052">
    <property type="term" value="P:positive regulation of plant-type hypersensitive response"/>
    <property type="evidence" value="ECO:0007669"/>
    <property type="project" value="TreeGrafter"/>
</dbReference>
<gene>
    <name evidence="22" type="ORF">SHERM_16143</name>
</gene>
<dbReference type="AlphaFoldDB" id="A0A9N7MQM6"/>
<dbReference type="GO" id="GO:0016567">
    <property type="term" value="P:protein ubiquitination"/>
    <property type="evidence" value="ECO:0007669"/>
    <property type="project" value="TreeGrafter"/>
</dbReference>
<dbReference type="FunFam" id="1.10.8.10:FF:000054">
    <property type="entry name" value="E3 ubiquitin protein ligase RIN2"/>
    <property type="match status" value="1"/>
</dbReference>
<evidence type="ECO:0000256" key="15">
    <source>
        <dbReference type="ARBA" id="ARBA00065597"/>
    </source>
</evidence>
<dbReference type="GO" id="GO:0008270">
    <property type="term" value="F:zinc ion binding"/>
    <property type="evidence" value="ECO:0007669"/>
    <property type="project" value="UniProtKB-KW"/>
</dbReference>
<evidence type="ECO:0000256" key="4">
    <source>
        <dbReference type="ARBA" id="ARBA00012483"/>
    </source>
</evidence>
<feature type="domain" description="F-box" evidence="20">
    <location>
        <begin position="619"/>
        <end position="677"/>
    </location>
</feature>
<evidence type="ECO:0000313" key="22">
    <source>
        <dbReference type="EMBL" id="CAA0816275.1"/>
    </source>
</evidence>
<dbReference type="InterPro" id="IPR053781">
    <property type="entry name" value="F-box_AtFBL13-like"/>
</dbReference>
<keyword evidence="23" id="KW-1185">Reference proteome</keyword>
<dbReference type="Pfam" id="PF02845">
    <property type="entry name" value="CUE"/>
    <property type="match status" value="1"/>
</dbReference>
<feature type="transmembrane region" description="Helical" evidence="18">
    <location>
        <begin position="58"/>
        <end position="79"/>
    </location>
</feature>
<dbReference type="InterPro" id="IPR036047">
    <property type="entry name" value="F-box-like_dom_sf"/>
</dbReference>
<dbReference type="GO" id="GO:0006511">
    <property type="term" value="P:ubiquitin-dependent protein catabolic process"/>
    <property type="evidence" value="ECO:0007669"/>
    <property type="project" value="TreeGrafter"/>
</dbReference>
<organism evidence="22 23">
    <name type="scientific">Striga hermonthica</name>
    <name type="common">Purple witchweed</name>
    <name type="synonym">Buchnera hermonthica</name>
    <dbReference type="NCBI Taxonomy" id="68872"/>
    <lineage>
        <taxon>Eukaryota</taxon>
        <taxon>Viridiplantae</taxon>
        <taxon>Streptophyta</taxon>
        <taxon>Embryophyta</taxon>
        <taxon>Tracheophyta</taxon>
        <taxon>Spermatophyta</taxon>
        <taxon>Magnoliopsida</taxon>
        <taxon>eudicotyledons</taxon>
        <taxon>Gunneridae</taxon>
        <taxon>Pentapetalae</taxon>
        <taxon>asterids</taxon>
        <taxon>lamiids</taxon>
        <taxon>Lamiales</taxon>
        <taxon>Orobanchaceae</taxon>
        <taxon>Buchnereae</taxon>
        <taxon>Striga</taxon>
    </lineage>
</organism>
<comment type="pathway">
    <text evidence="3">Protein modification; protein ubiquitination.</text>
</comment>
<dbReference type="Pfam" id="PF24758">
    <property type="entry name" value="LRR_At5g56370"/>
    <property type="match status" value="1"/>
</dbReference>
<keyword evidence="13 18" id="KW-1133">Transmembrane helix</keyword>
<dbReference type="Pfam" id="PF00646">
    <property type="entry name" value="F-box"/>
    <property type="match status" value="1"/>
</dbReference>
<keyword evidence="12" id="KW-0862">Zinc</keyword>
<keyword evidence="7 18" id="KW-0812">Transmembrane</keyword>
<keyword evidence="6" id="KW-0808">Transferase</keyword>
<accession>A0A9N7MQM6</accession>
<feature type="transmembrane region" description="Helical" evidence="18">
    <location>
        <begin position="162"/>
        <end position="184"/>
    </location>
</feature>
<evidence type="ECO:0000313" key="23">
    <source>
        <dbReference type="Proteomes" id="UP001153555"/>
    </source>
</evidence>
<dbReference type="GO" id="GO:0061630">
    <property type="term" value="F:ubiquitin protein ligase activity"/>
    <property type="evidence" value="ECO:0007669"/>
    <property type="project" value="UniProtKB-EC"/>
</dbReference>
<dbReference type="InterPro" id="IPR001841">
    <property type="entry name" value="Znf_RING"/>
</dbReference>
<evidence type="ECO:0000256" key="17">
    <source>
        <dbReference type="SAM" id="MobiDB-lite"/>
    </source>
</evidence>
<evidence type="ECO:0000256" key="5">
    <source>
        <dbReference type="ARBA" id="ARBA00022667"/>
    </source>
</evidence>
<evidence type="ECO:0000256" key="12">
    <source>
        <dbReference type="ARBA" id="ARBA00022833"/>
    </source>
</evidence>
<dbReference type="SUPFAM" id="SSF57850">
    <property type="entry name" value="RING/U-box"/>
    <property type="match status" value="1"/>
</dbReference>
<evidence type="ECO:0000259" key="19">
    <source>
        <dbReference type="PROSITE" id="PS50089"/>
    </source>
</evidence>
<keyword evidence="5" id="KW-0381">Hypersensitive response</keyword>
<dbReference type="Pfam" id="PF13639">
    <property type="entry name" value="zf-RING_2"/>
    <property type="match status" value="1"/>
</dbReference>
<dbReference type="InterPro" id="IPR013083">
    <property type="entry name" value="Znf_RING/FYVE/PHD"/>
</dbReference>
<feature type="domain" description="CUE" evidence="21">
    <location>
        <begin position="531"/>
        <end position="573"/>
    </location>
</feature>
<dbReference type="PANTHER" id="PTHR15067:SF4">
    <property type="entry name" value="E3 UBIQUITIN-PROTEIN LIGASE RNF8"/>
    <property type="match status" value="1"/>
</dbReference>
<dbReference type="SMART" id="SM00184">
    <property type="entry name" value="RING"/>
    <property type="match status" value="1"/>
</dbReference>
<evidence type="ECO:0000256" key="13">
    <source>
        <dbReference type="ARBA" id="ARBA00022989"/>
    </source>
</evidence>
<dbReference type="SMART" id="SM00579">
    <property type="entry name" value="FBD"/>
    <property type="match status" value="1"/>
</dbReference>
<dbReference type="InterPro" id="IPR057992">
    <property type="entry name" value="TPR_SYVN1_N"/>
</dbReference>
<evidence type="ECO:0000256" key="6">
    <source>
        <dbReference type="ARBA" id="ARBA00022679"/>
    </source>
</evidence>
<dbReference type="InterPro" id="IPR001810">
    <property type="entry name" value="F-box_dom"/>
</dbReference>
<evidence type="ECO:0000256" key="8">
    <source>
        <dbReference type="ARBA" id="ARBA00022723"/>
    </source>
</evidence>
<evidence type="ECO:0000259" key="21">
    <source>
        <dbReference type="PROSITE" id="PS51140"/>
    </source>
</evidence>
<dbReference type="GO" id="GO:0005886">
    <property type="term" value="C:plasma membrane"/>
    <property type="evidence" value="ECO:0007669"/>
    <property type="project" value="TreeGrafter"/>
</dbReference>
<dbReference type="FunFam" id="3.30.40.10:FF:000259">
    <property type="entry name" value="E3 ubiquitin protein ligase RIN2"/>
    <property type="match status" value="1"/>
</dbReference>
<dbReference type="Gene3D" id="3.80.10.10">
    <property type="entry name" value="Ribonuclease Inhibitor"/>
    <property type="match status" value="1"/>
</dbReference>
<evidence type="ECO:0000256" key="11">
    <source>
        <dbReference type="ARBA" id="ARBA00022821"/>
    </source>
</evidence>
<dbReference type="InterPro" id="IPR006566">
    <property type="entry name" value="FBD"/>
</dbReference>
<dbReference type="EMBL" id="CACSLK010013932">
    <property type="protein sequence ID" value="CAA0816275.1"/>
    <property type="molecule type" value="Genomic_DNA"/>
</dbReference>
<comment type="catalytic activity">
    <reaction evidence="1">
        <text>S-ubiquitinyl-[E2 ubiquitin-conjugating enzyme]-L-cysteine + [acceptor protein]-L-lysine = [E2 ubiquitin-conjugating enzyme]-L-cysteine + N(6)-ubiquitinyl-[acceptor protein]-L-lysine.</text>
        <dbReference type="EC" id="2.3.2.27"/>
    </reaction>
</comment>
<dbReference type="PROSITE" id="PS50089">
    <property type="entry name" value="ZF_RING_2"/>
    <property type="match status" value="1"/>
</dbReference>
<dbReference type="CDD" id="cd16455">
    <property type="entry name" value="RING-H2_AMFR"/>
    <property type="match status" value="1"/>
</dbReference>
<comment type="caution">
    <text evidence="22">The sequence shown here is derived from an EMBL/GenBank/DDBJ whole genome shotgun (WGS) entry which is preliminary data.</text>
</comment>
<keyword evidence="11" id="KW-0611">Plant defense</keyword>
<dbReference type="GO" id="GO:0005829">
    <property type="term" value="C:cytosol"/>
    <property type="evidence" value="ECO:0007669"/>
    <property type="project" value="TreeGrafter"/>
</dbReference>
<dbReference type="GO" id="GO:0000151">
    <property type="term" value="C:ubiquitin ligase complex"/>
    <property type="evidence" value="ECO:0007669"/>
    <property type="project" value="TreeGrafter"/>
</dbReference>
<dbReference type="SUPFAM" id="SSF52047">
    <property type="entry name" value="RNI-like"/>
    <property type="match status" value="1"/>
</dbReference>
<dbReference type="Gene3D" id="1.20.1280.50">
    <property type="match status" value="1"/>
</dbReference>
<keyword evidence="8" id="KW-0479">Metal-binding</keyword>
<evidence type="ECO:0000256" key="3">
    <source>
        <dbReference type="ARBA" id="ARBA00004906"/>
    </source>
</evidence>
<dbReference type="InterPro" id="IPR055411">
    <property type="entry name" value="LRR_FXL15/At3g58940/PEG3-like"/>
</dbReference>
<dbReference type="GO" id="GO:0043130">
    <property type="term" value="F:ubiquitin binding"/>
    <property type="evidence" value="ECO:0007669"/>
    <property type="project" value="InterPro"/>
</dbReference>
<dbReference type="OrthoDB" id="7759664at2759"/>
<feature type="compositionally biased region" description="Polar residues" evidence="17">
    <location>
        <begin position="429"/>
        <end position="443"/>
    </location>
</feature>
<keyword evidence="14 18" id="KW-0472">Membrane</keyword>
<dbReference type="Pfam" id="PF25563">
    <property type="entry name" value="TPR_SYVN1_N"/>
    <property type="match status" value="1"/>
</dbReference>
<dbReference type="PANTHER" id="PTHR15067">
    <property type="entry name" value="E3 UBIQUITIN-PROTEIN LIGASE RNF8"/>
    <property type="match status" value="1"/>
</dbReference>
<dbReference type="SMART" id="SM00546">
    <property type="entry name" value="CUE"/>
    <property type="match status" value="1"/>
</dbReference>
<dbReference type="Gene3D" id="1.10.8.10">
    <property type="entry name" value="DNA helicase RuvA subunit, C-terminal domain"/>
    <property type="match status" value="1"/>
</dbReference>
<evidence type="ECO:0000256" key="18">
    <source>
        <dbReference type="SAM" id="Phobius"/>
    </source>
</evidence>
<dbReference type="PROSITE" id="PS50181">
    <property type="entry name" value="FBOX"/>
    <property type="match status" value="1"/>
</dbReference>
<feature type="domain" description="RING-type" evidence="19">
    <location>
        <begin position="338"/>
        <end position="380"/>
    </location>
</feature>
<comment type="subunit">
    <text evidence="15">Interacts (via C-terminus) with RPM1 (via N-terminus).</text>
</comment>
<dbReference type="Pfam" id="PF08387">
    <property type="entry name" value="FBD"/>
    <property type="match status" value="1"/>
</dbReference>
<dbReference type="SUPFAM" id="SSF81383">
    <property type="entry name" value="F-box domain"/>
    <property type="match status" value="1"/>
</dbReference>
<evidence type="ECO:0000256" key="16">
    <source>
        <dbReference type="PROSITE-ProRule" id="PRU00175"/>
    </source>
</evidence>
<evidence type="ECO:0000259" key="20">
    <source>
        <dbReference type="PROSITE" id="PS50181"/>
    </source>
</evidence>
<dbReference type="Proteomes" id="UP001153555">
    <property type="component" value="Unassembled WGS sequence"/>
</dbReference>
<dbReference type="InterPro" id="IPR032675">
    <property type="entry name" value="LRR_dom_sf"/>
</dbReference>
<evidence type="ECO:0000256" key="2">
    <source>
        <dbReference type="ARBA" id="ARBA00004141"/>
    </source>
</evidence>
<dbReference type="InterPro" id="IPR003892">
    <property type="entry name" value="CUE"/>
</dbReference>
<protein>
    <recommendedName>
        <fullName evidence="4">RING-type E3 ubiquitin transferase</fullName>
        <ecNumber evidence="4">2.3.2.27</ecNumber>
    </recommendedName>
</protein>